<feature type="transmembrane region" description="Helical" evidence="1">
    <location>
        <begin position="69"/>
        <end position="89"/>
    </location>
</feature>
<dbReference type="Proteomes" id="UP000773614">
    <property type="component" value="Unassembled WGS sequence"/>
</dbReference>
<feature type="transmembrane region" description="Helical" evidence="1">
    <location>
        <begin position="36"/>
        <end position="57"/>
    </location>
</feature>
<accession>A0A964T3C6</accession>
<proteinExistence type="predicted"/>
<dbReference type="InterPro" id="IPR010331">
    <property type="entry name" value="ExoD"/>
</dbReference>
<name>A0A964T3C6_9HYPH</name>
<dbReference type="Pfam" id="PF06055">
    <property type="entry name" value="ExoD"/>
    <property type="match status" value="1"/>
</dbReference>
<dbReference type="PANTHER" id="PTHR41795:SF1">
    <property type="entry name" value="EXOPOLYSACCHARIDE SYNTHESIS PROTEIN"/>
    <property type="match status" value="1"/>
</dbReference>
<keyword evidence="1" id="KW-0812">Transmembrane</keyword>
<evidence type="ECO:0000313" key="3">
    <source>
        <dbReference type="Proteomes" id="UP000773614"/>
    </source>
</evidence>
<evidence type="ECO:0000313" key="2">
    <source>
        <dbReference type="EMBL" id="MYZ47708.1"/>
    </source>
</evidence>
<dbReference type="EMBL" id="SPKJ01000020">
    <property type="protein sequence ID" value="MYZ47708.1"/>
    <property type="molecule type" value="Genomic_DNA"/>
</dbReference>
<keyword evidence="1" id="KW-1133">Transmembrane helix</keyword>
<evidence type="ECO:0000256" key="1">
    <source>
        <dbReference type="SAM" id="Phobius"/>
    </source>
</evidence>
<reference evidence="2" key="1">
    <citation type="submission" date="2019-03" db="EMBL/GenBank/DDBJ databases">
        <title>Afifella sp. nov., isolated from activated sludge.</title>
        <authorList>
            <person name="Li Q."/>
            <person name="Liu Y."/>
        </authorList>
    </citation>
    <scope>NUCLEOTIDE SEQUENCE</scope>
    <source>
        <strain evidence="2">L72</strain>
    </source>
</reference>
<protein>
    <submittedName>
        <fullName evidence="2">Exopolysaccharide biosynthesis protein</fullName>
    </submittedName>
</protein>
<feature type="transmembrane region" description="Helical" evidence="1">
    <location>
        <begin position="138"/>
        <end position="157"/>
    </location>
</feature>
<organism evidence="2 3">
    <name type="scientific">Propylenella binzhouense</name>
    <dbReference type="NCBI Taxonomy" id="2555902"/>
    <lineage>
        <taxon>Bacteria</taxon>
        <taxon>Pseudomonadati</taxon>
        <taxon>Pseudomonadota</taxon>
        <taxon>Alphaproteobacteria</taxon>
        <taxon>Hyphomicrobiales</taxon>
        <taxon>Propylenellaceae</taxon>
        <taxon>Propylenella</taxon>
    </lineage>
</organism>
<comment type="caution">
    <text evidence="2">The sequence shown here is derived from an EMBL/GenBank/DDBJ whole genome shotgun (WGS) entry which is preliminary data.</text>
</comment>
<dbReference type="PANTHER" id="PTHR41795">
    <property type="entry name" value="EXOPOLYSACCHARIDE SYNTHESIS PROTEIN"/>
    <property type="match status" value="1"/>
</dbReference>
<sequence length="221" mass="23976">MQLPRPRFSRRNGPPRTRLSALLRQVLQDAGDNIRVADIAMIFGDRAFGALLFLLAAPNLVPLPPGSSAVLGAPLILIAGQLALGRRVLWLPDFVGRRTIRKADYERALAYGLPYLRRTERLMMPRLTFMFGPLGDRLIGLTCLLLAIILFLPIPFANMVPALSIASFALALMQRDGIFAIIGWATAVVSFGIVAVISGALWIATKAFFRALGHSISGSGV</sequence>
<dbReference type="PIRSF" id="PIRSF033239">
    <property type="entry name" value="ExoD"/>
    <property type="match status" value="1"/>
</dbReference>
<dbReference type="AlphaFoldDB" id="A0A964T3C6"/>
<keyword evidence="1" id="KW-0472">Membrane</keyword>
<gene>
    <name evidence="2" type="ORF">E4O86_08280</name>
</gene>
<feature type="transmembrane region" description="Helical" evidence="1">
    <location>
        <begin position="177"/>
        <end position="204"/>
    </location>
</feature>
<dbReference type="OrthoDB" id="8550083at2"/>
<dbReference type="RefSeq" id="WP_161140059.1">
    <property type="nucleotide sequence ID" value="NZ_SPKJ01000020.1"/>
</dbReference>
<keyword evidence="3" id="KW-1185">Reference proteome</keyword>